<accession>A0A0P6X1G9</accession>
<sequence>MNYPSVSVCFPAYNEEKTVGQVLEHAYDLLTAWKIDFELIICNDASSDNTGKIIESFAAEKPEVRVINHLVNKGIRDTFEELNQKAEKDFVFLNSTDGQWKTESLIHMLPMTEQWDVIIASRIRKPYGPGRLFISMVFNLIPKIFFGVNTYDAGAVKLVRKEIIQRFPLISSTPFSEAERLIKSSKAGYRITEYPVEVEYRRTGKSNAIKWKVLKNTLTDVIKVWWQVQIKNDLNEAFSGGKQLR</sequence>
<evidence type="ECO:0000313" key="2">
    <source>
        <dbReference type="EMBL" id="KPL74766.1"/>
    </source>
</evidence>
<dbReference type="Proteomes" id="UP000050430">
    <property type="component" value="Unassembled WGS sequence"/>
</dbReference>
<dbReference type="Pfam" id="PF00535">
    <property type="entry name" value="Glycos_transf_2"/>
    <property type="match status" value="1"/>
</dbReference>
<name>A0A0P6X1G9_9CHLR</name>
<dbReference type="CDD" id="cd04179">
    <property type="entry name" value="DPM_DPG-synthase_like"/>
    <property type="match status" value="1"/>
</dbReference>
<keyword evidence="3" id="KW-1185">Reference proteome</keyword>
<dbReference type="InterPro" id="IPR050256">
    <property type="entry name" value="Glycosyltransferase_2"/>
</dbReference>
<gene>
    <name evidence="2" type="ORF">ADM99_01440</name>
</gene>
<comment type="caution">
    <text evidence="2">The sequence shown here is derived from an EMBL/GenBank/DDBJ whole genome shotgun (WGS) entry which is preliminary data.</text>
</comment>
<dbReference type="EMBL" id="LGCK01000002">
    <property type="protein sequence ID" value="KPL74766.1"/>
    <property type="molecule type" value="Genomic_DNA"/>
</dbReference>
<organism evidence="2 3">
    <name type="scientific">Leptolinea tardivitalis</name>
    <dbReference type="NCBI Taxonomy" id="229920"/>
    <lineage>
        <taxon>Bacteria</taxon>
        <taxon>Bacillati</taxon>
        <taxon>Chloroflexota</taxon>
        <taxon>Anaerolineae</taxon>
        <taxon>Anaerolineales</taxon>
        <taxon>Anaerolineaceae</taxon>
        <taxon>Leptolinea</taxon>
    </lineage>
</organism>
<dbReference type="InterPro" id="IPR001173">
    <property type="entry name" value="Glyco_trans_2-like"/>
</dbReference>
<evidence type="ECO:0000259" key="1">
    <source>
        <dbReference type="Pfam" id="PF00535"/>
    </source>
</evidence>
<dbReference type="OrthoDB" id="9810303at2"/>
<protein>
    <recommendedName>
        <fullName evidence="1">Glycosyltransferase 2-like domain-containing protein</fullName>
    </recommendedName>
</protein>
<reference evidence="2 3" key="1">
    <citation type="submission" date="2015-07" db="EMBL/GenBank/DDBJ databases">
        <title>Genome sequence of Leptolinea tardivitalis DSM 16556.</title>
        <authorList>
            <person name="Hemp J."/>
            <person name="Ward L.M."/>
            <person name="Pace L.A."/>
            <person name="Fischer W.W."/>
        </authorList>
    </citation>
    <scope>NUCLEOTIDE SEQUENCE [LARGE SCALE GENOMIC DNA]</scope>
    <source>
        <strain evidence="2 3">YMTK-2</strain>
    </source>
</reference>
<evidence type="ECO:0000313" key="3">
    <source>
        <dbReference type="Proteomes" id="UP000050430"/>
    </source>
</evidence>
<dbReference type="STRING" id="229920.ADM99_01440"/>
<dbReference type="PANTHER" id="PTHR48090:SF6">
    <property type="entry name" value="SLR5056 PROTEIN"/>
    <property type="match status" value="1"/>
</dbReference>
<dbReference type="InterPro" id="IPR029044">
    <property type="entry name" value="Nucleotide-diphossugar_trans"/>
</dbReference>
<dbReference type="SUPFAM" id="SSF53448">
    <property type="entry name" value="Nucleotide-diphospho-sugar transferases"/>
    <property type="match status" value="1"/>
</dbReference>
<dbReference type="RefSeq" id="WP_062423213.1">
    <property type="nucleotide sequence ID" value="NZ_BBYA01000014.1"/>
</dbReference>
<dbReference type="PANTHER" id="PTHR48090">
    <property type="entry name" value="UNDECAPRENYL-PHOSPHATE 4-DEOXY-4-FORMAMIDO-L-ARABINOSE TRANSFERASE-RELATED"/>
    <property type="match status" value="1"/>
</dbReference>
<dbReference type="Gene3D" id="3.90.550.10">
    <property type="entry name" value="Spore Coat Polysaccharide Biosynthesis Protein SpsA, Chain A"/>
    <property type="match status" value="1"/>
</dbReference>
<proteinExistence type="predicted"/>
<dbReference type="AlphaFoldDB" id="A0A0P6X1G9"/>
<feature type="domain" description="Glycosyltransferase 2-like" evidence="1">
    <location>
        <begin position="7"/>
        <end position="134"/>
    </location>
</feature>